<comment type="caution">
    <text evidence="9">The sequence shown here is derived from an EMBL/GenBank/DDBJ whole genome shotgun (WGS) entry which is preliminary data.</text>
</comment>
<feature type="region of interest" description="Disordered" evidence="7">
    <location>
        <begin position="251"/>
        <end position="290"/>
    </location>
</feature>
<dbReference type="Pfam" id="PF00107">
    <property type="entry name" value="ADH_zinc_N"/>
    <property type="match status" value="1"/>
</dbReference>
<name>A0A427YUB1_9TREE</name>
<dbReference type="GO" id="GO:0006062">
    <property type="term" value="P:sorbitol catabolic process"/>
    <property type="evidence" value="ECO:0007669"/>
    <property type="project" value="TreeGrafter"/>
</dbReference>
<evidence type="ECO:0000259" key="8">
    <source>
        <dbReference type="SMART" id="SM00829"/>
    </source>
</evidence>
<feature type="domain" description="Enoyl reductase (ER)" evidence="8">
    <location>
        <begin position="31"/>
        <end position="421"/>
    </location>
</feature>
<proteinExistence type="inferred from homology"/>
<dbReference type="InterPro" id="IPR013149">
    <property type="entry name" value="ADH-like_C"/>
</dbReference>
<dbReference type="Pfam" id="PF08240">
    <property type="entry name" value="ADH_N"/>
    <property type="match status" value="1"/>
</dbReference>
<dbReference type="AlphaFoldDB" id="A0A427YUB1"/>
<dbReference type="Gene3D" id="3.40.50.720">
    <property type="entry name" value="NAD(P)-binding Rossmann-like Domain"/>
    <property type="match status" value="2"/>
</dbReference>
<dbReference type="InterPro" id="IPR020843">
    <property type="entry name" value="ER"/>
</dbReference>
<evidence type="ECO:0000256" key="4">
    <source>
        <dbReference type="ARBA" id="ARBA00022833"/>
    </source>
</evidence>
<protein>
    <recommendedName>
        <fullName evidence="8">Enoyl reductase (ER) domain-containing protein</fullName>
    </recommendedName>
</protein>
<reference evidence="9 10" key="1">
    <citation type="submission" date="2018-11" db="EMBL/GenBank/DDBJ databases">
        <title>Genome sequence of Saitozyma podzolica DSM 27192.</title>
        <authorList>
            <person name="Aliyu H."/>
            <person name="Gorte O."/>
            <person name="Ochsenreither K."/>
        </authorList>
    </citation>
    <scope>NUCLEOTIDE SEQUENCE [LARGE SCALE GENOMIC DNA]</scope>
    <source>
        <strain evidence="9 10">DSM 27192</strain>
    </source>
</reference>
<dbReference type="CDD" id="cd05285">
    <property type="entry name" value="sorbitol_DH"/>
    <property type="match status" value="1"/>
</dbReference>
<organism evidence="9 10">
    <name type="scientific">Saitozyma podzolica</name>
    <dbReference type="NCBI Taxonomy" id="1890683"/>
    <lineage>
        <taxon>Eukaryota</taxon>
        <taxon>Fungi</taxon>
        <taxon>Dikarya</taxon>
        <taxon>Basidiomycota</taxon>
        <taxon>Agaricomycotina</taxon>
        <taxon>Tremellomycetes</taxon>
        <taxon>Tremellales</taxon>
        <taxon>Trimorphomycetaceae</taxon>
        <taxon>Saitozyma</taxon>
    </lineage>
</organism>
<dbReference type="GO" id="GO:0008270">
    <property type="term" value="F:zinc ion binding"/>
    <property type="evidence" value="ECO:0007669"/>
    <property type="project" value="InterPro"/>
</dbReference>
<dbReference type="OrthoDB" id="1879366at2759"/>
<dbReference type="STRING" id="1890683.A0A427YUB1"/>
<dbReference type="GO" id="GO:0003939">
    <property type="term" value="F:L-iditol 2-dehydrogenase (NAD+) activity"/>
    <property type="evidence" value="ECO:0007669"/>
    <property type="project" value="TreeGrafter"/>
</dbReference>
<dbReference type="SUPFAM" id="SSF50129">
    <property type="entry name" value="GroES-like"/>
    <property type="match status" value="1"/>
</dbReference>
<keyword evidence="4 6" id="KW-0862">Zinc</keyword>
<keyword evidence="5" id="KW-0560">Oxidoreductase</keyword>
<dbReference type="SUPFAM" id="SSF51735">
    <property type="entry name" value="NAD(P)-binding Rossmann-fold domains"/>
    <property type="match status" value="1"/>
</dbReference>
<dbReference type="SMART" id="SM00829">
    <property type="entry name" value="PKS_ER"/>
    <property type="match status" value="1"/>
</dbReference>
<dbReference type="EMBL" id="RSCD01000002">
    <property type="protein sequence ID" value="RSH94720.1"/>
    <property type="molecule type" value="Genomic_DNA"/>
</dbReference>
<gene>
    <name evidence="9" type="ORF">EHS25_004525</name>
</gene>
<dbReference type="InterPro" id="IPR036291">
    <property type="entry name" value="NAD(P)-bd_dom_sf"/>
</dbReference>
<evidence type="ECO:0000256" key="1">
    <source>
        <dbReference type="ARBA" id="ARBA00001947"/>
    </source>
</evidence>
<evidence type="ECO:0000256" key="2">
    <source>
        <dbReference type="ARBA" id="ARBA00008072"/>
    </source>
</evidence>
<dbReference type="Proteomes" id="UP000279259">
    <property type="component" value="Unassembled WGS sequence"/>
</dbReference>
<comment type="similarity">
    <text evidence="2 6">Belongs to the zinc-containing alcohol dehydrogenase family.</text>
</comment>
<dbReference type="PANTHER" id="PTHR43161:SF9">
    <property type="entry name" value="SORBITOL DEHYDROGENASE"/>
    <property type="match status" value="1"/>
</dbReference>
<dbReference type="Gene3D" id="3.90.180.10">
    <property type="entry name" value="Medium-chain alcohol dehydrogenases, catalytic domain"/>
    <property type="match status" value="2"/>
</dbReference>
<dbReference type="InterPro" id="IPR002328">
    <property type="entry name" value="ADH_Zn_CS"/>
</dbReference>
<dbReference type="InterPro" id="IPR045306">
    <property type="entry name" value="SDH-like"/>
</dbReference>
<evidence type="ECO:0000256" key="3">
    <source>
        <dbReference type="ARBA" id="ARBA00022723"/>
    </source>
</evidence>
<dbReference type="PROSITE" id="PS00059">
    <property type="entry name" value="ADH_ZINC"/>
    <property type="match status" value="1"/>
</dbReference>
<dbReference type="PANTHER" id="PTHR43161">
    <property type="entry name" value="SORBITOL DEHYDROGENASE"/>
    <property type="match status" value="1"/>
</dbReference>
<evidence type="ECO:0000256" key="7">
    <source>
        <dbReference type="SAM" id="MobiDB-lite"/>
    </source>
</evidence>
<dbReference type="InterPro" id="IPR011032">
    <property type="entry name" value="GroES-like_sf"/>
</dbReference>
<keyword evidence="3 6" id="KW-0479">Metal-binding</keyword>
<evidence type="ECO:0000313" key="10">
    <source>
        <dbReference type="Proteomes" id="UP000279259"/>
    </source>
</evidence>
<evidence type="ECO:0000256" key="6">
    <source>
        <dbReference type="RuleBase" id="RU361277"/>
    </source>
</evidence>
<comment type="cofactor">
    <cofactor evidence="1 6">
        <name>Zn(2+)</name>
        <dbReference type="ChEBI" id="CHEBI:29105"/>
    </cofactor>
</comment>
<evidence type="ECO:0000256" key="5">
    <source>
        <dbReference type="ARBA" id="ARBA00023002"/>
    </source>
</evidence>
<evidence type="ECO:0000313" key="9">
    <source>
        <dbReference type="EMBL" id="RSH94720.1"/>
    </source>
</evidence>
<sequence>MSQFHHLVKTQPAQVTALNLPPNTSCVLLKKRTISVEATPLPILQPDGVLVKVISTGICGSDLHNYLAGGVGGRPVTEPIVMGHESAGEVIAVGELVTTHKVGDRVAVEPGLPCRRCINCKNGRMNICMDMRYCGAPGSVGSLMKYFALPADMAPHIPENVSWDEAGSIQPLAIGVQIGKRADIRAHQTLAIFGCGPIGLITAAVAHAYSARKIIAFDVNPGRVEFAKKYISPLTGKPIIDHVFHIAPLPSSKRSDTPNGLSSHIGEAGTGGGITDGEVVDGHEEETESDMKWGWAKKRMAEILEQVGLVDEEGVDRVIEASGSEDAMLHGVAIAKQGATYLQVGLGHIQTNSFPTLAVTNKELDVKGITRYTASCFPSAIDMLSRGVVDLKQLITIKFPLTKSAEAFEAVASGKQIKVIVKNQEE</sequence>
<dbReference type="InterPro" id="IPR013154">
    <property type="entry name" value="ADH-like_N"/>
</dbReference>
<keyword evidence="10" id="KW-1185">Reference proteome</keyword>
<accession>A0A427YUB1</accession>